<sequence length="55" mass="6357">MEKRFMTIKEAAQIFFEGKISVASLYRLIETGEIPAIRIGKKYLLNVTTMQEKYG</sequence>
<organism evidence="2 3">
    <name type="scientific">Veillonella criceti</name>
    <dbReference type="NCBI Taxonomy" id="103891"/>
    <lineage>
        <taxon>Bacteria</taxon>
        <taxon>Bacillati</taxon>
        <taxon>Bacillota</taxon>
        <taxon>Negativicutes</taxon>
        <taxon>Veillonellales</taxon>
        <taxon>Veillonellaceae</taxon>
        <taxon>Veillonella</taxon>
    </lineage>
</organism>
<dbReference type="InterPro" id="IPR010093">
    <property type="entry name" value="SinI_DNA-bd"/>
</dbReference>
<name>A0A380NLU4_9FIRM</name>
<dbReference type="GO" id="GO:0003677">
    <property type="term" value="F:DNA binding"/>
    <property type="evidence" value="ECO:0007669"/>
    <property type="project" value="InterPro"/>
</dbReference>
<protein>
    <submittedName>
        <fullName evidence="2">DNA binding domain, excisionase family</fullName>
    </submittedName>
</protein>
<evidence type="ECO:0000313" key="3">
    <source>
        <dbReference type="Proteomes" id="UP000255367"/>
    </source>
</evidence>
<dbReference type="Pfam" id="PF12728">
    <property type="entry name" value="HTH_17"/>
    <property type="match status" value="1"/>
</dbReference>
<dbReference type="AlphaFoldDB" id="A0A380NLU4"/>
<gene>
    <name evidence="2" type="ORF">NCTC12020_00963</name>
</gene>
<dbReference type="InterPro" id="IPR041657">
    <property type="entry name" value="HTH_17"/>
</dbReference>
<evidence type="ECO:0000313" key="2">
    <source>
        <dbReference type="EMBL" id="SUP42814.1"/>
    </source>
</evidence>
<dbReference type="Proteomes" id="UP000255367">
    <property type="component" value="Unassembled WGS sequence"/>
</dbReference>
<dbReference type="RefSeq" id="WP_115310166.1">
    <property type="nucleotide sequence ID" value="NZ_UHIO01000001.1"/>
</dbReference>
<proteinExistence type="predicted"/>
<evidence type="ECO:0000259" key="1">
    <source>
        <dbReference type="Pfam" id="PF12728"/>
    </source>
</evidence>
<accession>A0A380NLU4</accession>
<reference evidence="2 3" key="1">
    <citation type="submission" date="2018-06" db="EMBL/GenBank/DDBJ databases">
        <authorList>
            <consortium name="Pathogen Informatics"/>
            <person name="Doyle S."/>
        </authorList>
    </citation>
    <scope>NUCLEOTIDE SEQUENCE [LARGE SCALE GENOMIC DNA]</scope>
    <source>
        <strain evidence="2 3">NCTC12020</strain>
    </source>
</reference>
<feature type="domain" description="Helix-turn-helix" evidence="1">
    <location>
        <begin position="5"/>
        <end position="47"/>
    </location>
</feature>
<dbReference type="OrthoDB" id="1634422at2"/>
<dbReference type="EMBL" id="UHIO01000001">
    <property type="protein sequence ID" value="SUP42814.1"/>
    <property type="molecule type" value="Genomic_DNA"/>
</dbReference>
<dbReference type="NCBIfam" id="TIGR01764">
    <property type="entry name" value="excise"/>
    <property type="match status" value="1"/>
</dbReference>
<keyword evidence="3" id="KW-1185">Reference proteome</keyword>